<evidence type="ECO:0000259" key="5">
    <source>
        <dbReference type="Pfam" id="PF21034"/>
    </source>
</evidence>
<dbReference type="InterPro" id="IPR004600">
    <property type="entry name" value="TFIIH_Tfb4/GTF2H3"/>
</dbReference>
<dbReference type="OrthoDB" id="17307at2759"/>
<dbReference type="SUPFAM" id="SSF50978">
    <property type="entry name" value="WD40 repeat-like"/>
    <property type="match status" value="1"/>
</dbReference>
<comment type="similarity">
    <text evidence="2">Belongs to the TFB4 family.</text>
</comment>
<dbReference type="PANTHER" id="PTHR13268:SF0">
    <property type="entry name" value="BCAS3 MICROTUBULE ASSOCIATED CELL MIGRATION FACTOR"/>
    <property type="match status" value="1"/>
</dbReference>
<evidence type="ECO:0000313" key="6">
    <source>
        <dbReference type="EMBL" id="PVD32749.1"/>
    </source>
</evidence>
<dbReference type="Pfam" id="PF12490">
    <property type="entry name" value="BCAS3"/>
    <property type="match status" value="1"/>
</dbReference>
<accession>A0A2T7PH52</accession>
<sequence>MQVRASCKTTAEALSPHFIEQALSSLLVLVIDVNPVWWGQRTEIEDNQLQLCECVDTALVFANSHLMLSHMNKLAVIATHTDRSHFLYPSRKKDISSEGGGDAMATTSAKHDGKYEVFSQVDEVVRREIKYLISQNVIQERHLHLTYSDWKVLKGAEDNPSQYMNFMNAVFTAQKQNVVIDACVLENDSGLLQQACDITGGIYLKVPQEAGLLQYLQWLFLTDPSTRGKLTLPPRAQVDYRAACFCHRTLIDVGYVCSVCLSASDFLGNGHQQTSRVHSVDHPRVIAPVNTLHGKVCGPKQHDKSVVESVVDFFSDVVPQAYSSGPKTEEREKVLWVKFEKCDVNDICSNPNLSISDHTGFPILVVLGYSNGVQIWHITYQGEAMEVLSLRQGPICVLKMLPTPAPDVDAFTGKRPLVAVCDSSSAGQPFCCVKFVSLRSGDEVHSVSFKTLQVHSIEANKRYLVMVFQEKLAVFDACRLKQLFQINGCYPCPGINVNPIALGSRWLAYADKRLVPVHQSSGGMSGDGSQSYAATVISAAKGAFKGLTMFGEAMVHSVTGSKPAQSPKKQELAPPDENGYRPGIVSVVDLKTVSTDHFSVSEDPEIEGLIAHFHAHANEPVAAMAFDPSSTLLLTACKLGHNFHVFRLMAHPCSSSLGAVHHLYTLHRGDTTAKVMDVTFTNDSRWVAVSTHRGTTHVFPITPYGGPVTVRTHCQARVVNRASRFHKSAGLDELDQGAAGRQSPVLSSSPGSSGPHDHYPSLIRQNALNNNMGNPRLPPFPHPTTIYPLSQIKQQILIAGLGAGISSAASSRPQSPPHSASAVDNVFSVAACFAAPRLWITSSSLNMDRQGGKKLWSEGLFVVSQNGTVTQYLLEPRPRAGATEKVNEDMALDLGVTGQLQWTLNRPKSSPEVKPPLPLNSPLIQATDAVLTQQLTPLADGAEPAMVTRYDSRDSLSDHSSRDEIDEHWLSQVEIITHAGPHRRLWMGPQFVFKTYQNTQNTTVLSSSSPSLLSQSPETQVSTMDIIADQCDLESLRLHPPRSSPMAMPVARPAYRRSSGSEYTPSPGRSAAAAPLLIEAGSFDQSPNLNDVMCGFAESSLMRHPRSSEEDDDRLRQTLADAMAESPIGEGGPTSTRLEVLHKAPCSQRAGCCRVLSVDEPCCRGREHTMHNVIADWDYESVGARRATAAHGGVRLGWIEKMSVVGACKQTTAGNGGRVGCTRAPETTLLWRVESPGRGAGQRW</sequence>
<dbReference type="GO" id="GO:0008270">
    <property type="term" value="F:zinc ion binding"/>
    <property type="evidence" value="ECO:0007669"/>
    <property type="project" value="UniProtKB-KW"/>
</dbReference>
<dbReference type="GO" id="GO:0006914">
    <property type="term" value="P:autophagy"/>
    <property type="evidence" value="ECO:0007669"/>
    <property type="project" value="InterPro"/>
</dbReference>
<dbReference type="GO" id="GO:0000407">
    <property type="term" value="C:phagophore assembly site"/>
    <property type="evidence" value="ECO:0007669"/>
    <property type="project" value="UniProtKB-SubCell"/>
</dbReference>
<feature type="compositionally biased region" description="Polar residues" evidence="3">
    <location>
        <begin position="763"/>
        <end position="773"/>
    </location>
</feature>
<dbReference type="STRING" id="400727.A0A2T7PH52"/>
<dbReference type="InterPro" id="IPR022175">
    <property type="entry name" value="BCAS3_dom"/>
</dbReference>
<comment type="function">
    <text evidence="2">Component of the general transcription and DNA repair factor IIH (TFIIH) core complex, which is involved in general and transcription-coupled nucleotide excision repair (NER) of damaged DNA and, when complexed to CAK, in RNA transcription by RNA polymerase II. In NER, TFIIH acts by opening DNA around the lesion to allow the excision of the damaged oligonucleotide and its replacement by a new DNA fragment. In transcription, TFIIH has an essential role in transcription initiation. When the pre-initiation complex (PIC) has been established, TFIIH is required for promoter opening and promoter escape. Phosphorylation of the C-terminal tail (CTD) of the largest subunit of RNA polymerase II by the kinase module CAK controls the initiation of transcription.</text>
</comment>
<protein>
    <recommendedName>
        <fullName evidence="2">General transcription factor IIH subunit 3</fullName>
    </recommendedName>
    <alternativeName>
        <fullName evidence="2">General transcription factor IIH polypeptide 3</fullName>
    </alternativeName>
</protein>
<comment type="subcellular location">
    <subcellularLocation>
        <location evidence="2">Nucleus</location>
    </subcellularLocation>
    <subcellularLocation>
        <location evidence="1">Preautophagosomal structure</location>
    </subcellularLocation>
</comment>
<dbReference type="PANTHER" id="PTHR13268">
    <property type="entry name" value="BREAST CARCINOMA AMPLIFIED SEQUENCE 3"/>
    <property type="match status" value="1"/>
</dbReference>
<keyword evidence="2" id="KW-0862">Zinc</keyword>
<dbReference type="InterPro" id="IPR048382">
    <property type="entry name" value="BCAS3_WD40"/>
</dbReference>
<gene>
    <name evidence="6" type="ORF">C0Q70_08194</name>
</gene>
<dbReference type="GO" id="GO:0005675">
    <property type="term" value="C:transcription factor TFIIH holo complex"/>
    <property type="evidence" value="ECO:0007669"/>
    <property type="project" value="UniProtKB-UniRule"/>
</dbReference>
<comment type="caution">
    <text evidence="6">The sequence shown here is derived from an EMBL/GenBank/DDBJ whole genome shotgun (WGS) entry which is preliminary data.</text>
</comment>
<evidence type="ECO:0000256" key="3">
    <source>
        <dbReference type="SAM" id="MobiDB-lite"/>
    </source>
</evidence>
<dbReference type="AlphaFoldDB" id="A0A2T7PH52"/>
<keyword evidence="7" id="KW-1185">Reference proteome</keyword>
<comment type="subunit">
    <text evidence="2">Part of a TFIID-containing RNA polymerase II pre-initiation complex that is composed of TBP and at least GTF2A1, GTF2A2, GTF2E1, GTF2E2, GTF2F1, GTF2H2, GTF2H3, GTF2H4, GTF2H5, GTF2B, TCEA1, ERCC2, ERCC3, TAF1, TAF2, TAF3, TAF4, TAF5, TAF6, TAF7, TAF8, TAF9, TAF10, TAF11, TAF12 and TAF13. Component of the 7-subunit TFIIH core complex composed of XPB/ERCC3, XPD/ERCC2, GTF2H1, GTF2H2, GTF2H3, GTF2H4 and GTF2H5, which is active in NER. The core complex associates with the 3-subunit CDK-activating kinase (CAK) module composed of CCNH/cyclin H, CDK7 and MNAT1 to form the 10-subunit holoenzyme (holo-TFIIH) active in transcription. Interacts with RARA; the interaction requires prior phosphorylation of RARA on 'Ser-369' which then enhances interaction of RARA with CDK7.</text>
</comment>
<reference evidence="6 7" key="1">
    <citation type="submission" date="2018-04" db="EMBL/GenBank/DDBJ databases">
        <title>The genome of golden apple snail Pomacea canaliculata provides insight into stress tolerance and invasive adaptation.</title>
        <authorList>
            <person name="Liu C."/>
            <person name="Liu B."/>
            <person name="Ren Y."/>
            <person name="Zhang Y."/>
            <person name="Wang H."/>
            <person name="Li S."/>
            <person name="Jiang F."/>
            <person name="Yin L."/>
            <person name="Zhang G."/>
            <person name="Qian W."/>
            <person name="Fan W."/>
        </authorList>
    </citation>
    <scope>NUCLEOTIDE SEQUENCE [LARGE SCALE GENOMIC DNA]</scope>
    <source>
        <strain evidence="6">SZHN2017</strain>
        <tissue evidence="6">Muscle</tissue>
    </source>
</reference>
<dbReference type="Pfam" id="PF03850">
    <property type="entry name" value="Tfb4"/>
    <property type="match status" value="2"/>
</dbReference>
<dbReference type="InterPro" id="IPR036322">
    <property type="entry name" value="WD40_repeat_dom_sf"/>
</dbReference>
<organism evidence="6 7">
    <name type="scientific">Pomacea canaliculata</name>
    <name type="common">Golden apple snail</name>
    <dbReference type="NCBI Taxonomy" id="400727"/>
    <lineage>
        <taxon>Eukaryota</taxon>
        <taxon>Metazoa</taxon>
        <taxon>Spiralia</taxon>
        <taxon>Lophotrochozoa</taxon>
        <taxon>Mollusca</taxon>
        <taxon>Gastropoda</taxon>
        <taxon>Caenogastropoda</taxon>
        <taxon>Architaenioglossa</taxon>
        <taxon>Ampullarioidea</taxon>
        <taxon>Ampullariidae</taxon>
        <taxon>Pomacea</taxon>
    </lineage>
</organism>
<keyword evidence="2" id="KW-0804">Transcription</keyword>
<feature type="domain" description="BCAS3 WD40" evidence="5">
    <location>
        <begin position="332"/>
        <end position="795"/>
    </location>
</feature>
<feature type="region of interest" description="Disordered" evidence="3">
    <location>
        <begin position="731"/>
        <end position="779"/>
    </location>
</feature>
<dbReference type="EMBL" id="PZQS01000004">
    <property type="protein sequence ID" value="PVD32749.1"/>
    <property type="molecule type" value="Genomic_DNA"/>
</dbReference>
<dbReference type="Gene3D" id="2.130.10.10">
    <property type="entry name" value="YVTN repeat-like/Quinoprotein amine dehydrogenase"/>
    <property type="match status" value="1"/>
</dbReference>
<dbReference type="Proteomes" id="UP000245119">
    <property type="component" value="Linkage Group LG4"/>
</dbReference>
<keyword evidence="2" id="KW-0227">DNA damage</keyword>
<evidence type="ECO:0000256" key="2">
    <source>
        <dbReference type="RuleBase" id="RU368090"/>
    </source>
</evidence>
<proteinExistence type="inferred from homology"/>
<keyword evidence="2" id="KW-0863">Zinc-finger</keyword>
<dbReference type="GO" id="GO:0042594">
    <property type="term" value="P:response to starvation"/>
    <property type="evidence" value="ECO:0007669"/>
    <property type="project" value="TreeGrafter"/>
</dbReference>
<dbReference type="GO" id="GO:0006289">
    <property type="term" value="P:nucleotide-excision repair"/>
    <property type="evidence" value="ECO:0007669"/>
    <property type="project" value="UniProtKB-UniRule"/>
</dbReference>
<keyword evidence="2" id="KW-0805">Transcription regulation</keyword>
<dbReference type="InterPro" id="IPR045142">
    <property type="entry name" value="BCAS3-like"/>
</dbReference>
<dbReference type="GO" id="GO:0006355">
    <property type="term" value="P:regulation of DNA-templated transcription"/>
    <property type="evidence" value="ECO:0007669"/>
    <property type="project" value="InterPro"/>
</dbReference>
<name>A0A2T7PH52_POMCA</name>
<evidence type="ECO:0000259" key="4">
    <source>
        <dbReference type="Pfam" id="PF12490"/>
    </source>
</evidence>
<evidence type="ECO:0000313" key="7">
    <source>
        <dbReference type="Proteomes" id="UP000245119"/>
    </source>
</evidence>
<dbReference type="InterPro" id="IPR036465">
    <property type="entry name" value="vWFA_dom_sf"/>
</dbReference>
<keyword evidence="2" id="KW-0539">Nucleus</keyword>
<keyword evidence="2" id="KW-0234">DNA repair</keyword>
<dbReference type="GO" id="GO:0000439">
    <property type="term" value="C:transcription factor TFIIH core complex"/>
    <property type="evidence" value="ECO:0007669"/>
    <property type="project" value="UniProtKB-UniRule"/>
</dbReference>
<dbReference type="InterPro" id="IPR015943">
    <property type="entry name" value="WD40/YVTN_repeat-like_dom_sf"/>
</dbReference>
<dbReference type="Gene3D" id="3.40.50.410">
    <property type="entry name" value="von Willebrand factor, type A domain"/>
    <property type="match status" value="2"/>
</dbReference>
<dbReference type="Pfam" id="PF21034">
    <property type="entry name" value="BCAS3_WD40"/>
    <property type="match status" value="1"/>
</dbReference>
<feature type="domain" description="BCAS3" evidence="4">
    <location>
        <begin position="887"/>
        <end position="1003"/>
    </location>
</feature>
<feature type="region of interest" description="Disordered" evidence="3">
    <location>
        <begin position="559"/>
        <end position="578"/>
    </location>
</feature>
<evidence type="ECO:0000256" key="1">
    <source>
        <dbReference type="ARBA" id="ARBA00004329"/>
    </source>
</evidence>
<keyword evidence="2" id="KW-0479">Metal-binding</keyword>